<protein>
    <recommendedName>
        <fullName evidence="3">Addiction module toxin RelE</fullName>
    </recommendedName>
</protein>
<comment type="caution">
    <text evidence="1">The sequence shown here is derived from an EMBL/GenBank/DDBJ whole genome shotgun (WGS) entry which is preliminary data.</text>
</comment>
<gene>
    <name evidence="1" type="ORF">D0894_21410</name>
</gene>
<dbReference type="EMBL" id="QWLL01000050">
    <property type="protein sequence ID" value="RII75584.1"/>
    <property type="molecule type" value="Genomic_DNA"/>
</dbReference>
<dbReference type="AlphaFoldDB" id="A0A399M1H0"/>
<name>A0A399M1H0_9PSED</name>
<evidence type="ECO:0008006" key="3">
    <source>
        <dbReference type="Google" id="ProtNLM"/>
    </source>
</evidence>
<proteinExistence type="predicted"/>
<evidence type="ECO:0000313" key="2">
    <source>
        <dbReference type="Proteomes" id="UP000265875"/>
    </source>
</evidence>
<sequence>MQSAAVAGAGVLEVVEDFNRNTYRAVYTVSFGSAVYVLHCFQKKSTSGIKTSGHDIALIRSRLKLAEAHSRGEKND</sequence>
<accession>A0A399M1H0</accession>
<organism evidence="1 2">
    <name type="scientific">Pseudomonas monteilii</name>
    <dbReference type="NCBI Taxonomy" id="76759"/>
    <lineage>
        <taxon>Bacteria</taxon>
        <taxon>Pseudomonadati</taxon>
        <taxon>Pseudomonadota</taxon>
        <taxon>Gammaproteobacteria</taxon>
        <taxon>Pseudomonadales</taxon>
        <taxon>Pseudomonadaceae</taxon>
        <taxon>Pseudomonas</taxon>
    </lineage>
</organism>
<dbReference type="InterPro" id="IPR009241">
    <property type="entry name" value="HigB-like"/>
</dbReference>
<evidence type="ECO:0000313" key="1">
    <source>
        <dbReference type="EMBL" id="RII75584.1"/>
    </source>
</evidence>
<dbReference type="Pfam" id="PF05973">
    <property type="entry name" value="Gp49"/>
    <property type="match status" value="1"/>
</dbReference>
<dbReference type="Proteomes" id="UP000265875">
    <property type="component" value="Unassembled WGS sequence"/>
</dbReference>
<reference evidence="1 2" key="1">
    <citation type="submission" date="2018-08" db="EMBL/GenBank/DDBJ databases">
        <title>Draft genome sequence of the cyanotroph, Pseudomonas monteilii BCN3.</title>
        <authorList>
            <person name="Jones L.B."/>
            <person name="Kunz D.A."/>
        </authorList>
    </citation>
    <scope>NUCLEOTIDE SEQUENCE [LARGE SCALE GENOMIC DNA]</scope>
    <source>
        <strain evidence="1 2">BCN3</strain>
    </source>
</reference>